<organism evidence="1 2">
    <name type="scientific">Persea americana</name>
    <name type="common">Avocado</name>
    <dbReference type="NCBI Taxonomy" id="3435"/>
    <lineage>
        <taxon>Eukaryota</taxon>
        <taxon>Viridiplantae</taxon>
        <taxon>Streptophyta</taxon>
        <taxon>Embryophyta</taxon>
        <taxon>Tracheophyta</taxon>
        <taxon>Spermatophyta</taxon>
        <taxon>Magnoliopsida</taxon>
        <taxon>Magnoliidae</taxon>
        <taxon>Laurales</taxon>
        <taxon>Lauraceae</taxon>
        <taxon>Persea</taxon>
    </lineage>
</organism>
<accession>A0ACC2L1Z3</accession>
<comment type="caution">
    <text evidence="1">The sequence shown here is derived from an EMBL/GenBank/DDBJ whole genome shotgun (WGS) entry which is preliminary data.</text>
</comment>
<dbReference type="EMBL" id="CM056814">
    <property type="protein sequence ID" value="KAJ8627059.1"/>
    <property type="molecule type" value="Genomic_DNA"/>
</dbReference>
<keyword evidence="2" id="KW-1185">Reference proteome</keyword>
<name>A0ACC2L1Z3_PERAE</name>
<evidence type="ECO:0000313" key="1">
    <source>
        <dbReference type="EMBL" id="KAJ8627059.1"/>
    </source>
</evidence>
<evidence type="ECO:0000313" key="2">
    <source>
        <dbReference type="Proteomes" id="UP001234297"/>
    </source>
</evidence>
<protein>
    <submittedName>
        <fullName evidence="1">Uncharacterized protein</fullName>
    </submittedName>
</protein>
<reference evidence="1 2" key="1">
    <citation type="journal article" date="2022" name="Hortic Res">
        <title>A haplotype resolved chromosomal level avocado genome allows analysis of novel avocado genes.</title>
        <authorList>
            <person name="Nath O."/>
            <person name="Fletcher S.J."/>
            <person name="Hayward A."/>
            <person name="Shaw L.M."/>
            <person name="Masouleh A.K."/>
            <person name="Furtado A."/>
            <person name="Henry R.J."/>
            <person name="Mitter N."/>
        </authorList>
    </citation>
    <scope>NUCLEOTIDE SEQUENCE [LARGE SCALE GENOMIC DNA]</scope>
    <source>
        <strain evidence="2">cv. Hass</strain>
    </source>
</reference>
<sequence>MDRLSYRKINFEEFCAAATSPYRLEPLEKLEQISAHHLSILNRRETLTNWPRWYSFSDDPSHFHLKPKLESVPADVLSNSSSPEMPGEAYTAKKSSNLYAH</sequence>
<proteinExistence type="predicted"/>
<dbReference type="Proteomes" id="UP001234297">
    <property type="component" value="Chromosome 6"/>
</dbReference>
<gene>
    <name evidence="1" type="ORF">MRB53_020366</name>
</gene>